<feature type="region of interest" description="Disordered" evidence="5">
    <location>
        <begin position="1"/>
        <end position="36"/>
    </location>
</feature>
<dbReference type="EMBL" id="BLLK01000062">
    <property type="protein sequence ID" value="GFH58952.1"/>
    <property type="molecule type" value="Genomic_DNA"/>
</dbReference>
<evidence type="ECO:0000256" key="2">
    <source>
        <dbReference type="ARBA" id="ARBA00006374"/>
    </source>
</evidence>
<accession>A0AAD3HCN4</accession>
<comment type="subcellular location">
    <subcellularLocation>
        <location evidence="1">Nucleus</location>
    </subcellularLocation>
</comment>
<feature type="region of interest" description="Disordered" evidence="5">
    <location>
        <begin position="459"/>
        <end position="561"/>
    </location>
</feature>
<dbReference type="GO" id="GO:0030688">
    <property type="term" value="C:preribosome, small subunit precursor"/>
    <property type="evidence" value="ECO:0007669"/>
    <property type="project" value="InterPro"/>
</dbReference>
<comment type="caution">
    <text evidence="6">The sequence shown here is derived from an EMBL/GenBank/DDBJ whole genome shotgun (WGS) entry which is preliminary data.</text>
</comment>
<gene>
    <name evidence="6" type="ORF">CTEN210_15428</name>
</gene>
<protein>
    <submittedName>
        <fullName evidence="6">Uncharacterized protein</fullName>
    </submittedName>
</protein>
<keyword evidence="3" id="KW-0698">rRNA processing</keyword>
<dbReference type="Pfam" id="PF05997">
    <property type="entry name" value="Nop52"/>
    <property type="match status" value="1"/>
</dbReference>
<feature type="compositionally biased region" description="Acidic residues" evidence="5">
    <location>
        <begin position="210"/>
        <end position="235"/>
    </location>
</feature>
<feature type="compositionally biased region" description="Basic residues" evidence="5">
    <location>
        <begin position="538"/>
        <end position="557"/>
    </location>
</feature>
<feature type="compositionally biased region" description="Polar residues" evidence="5">
    <location>
        <begin position="20"/>
        <end position="31"/>
    </location>
</feature>
<dbReference type="Proteomes" id="UP001054902">
    <property type="component" value="Unassembled WGS sequence"/>
</dbReference>
<evidence type="ECO:0000256" key="4">
    <source>
        <dbReference type="ARBA" id="ARBA00023242"/>
    </source>
</evidence>
<feature type="compositionally biased region" description="Basic and acidic residues" evidence="5">
    <location>
        <begin position="617"/>
        <end position="626"/>
    </location>
</feature>
<dbReference type="InterPro" id="IPR010301">
    <property type="entry name" value="RRP1"/>
</dbReference>
<reference evidence="6 7" key="1">
    <citation type="journal article" date="2021" name="Sci. Rep.">
        <title>The genome of the diatom Chaetoceros tenuissimus carries an ancient integrated fragment of an extant virus.</title>
        <authorList>
            <person name="Hongo Y."/>
            <person name="Kimura K."/>
            <person name="Takaki Y."/>
            <person name="Yoshida Y."/>
            <person name="Baba S."/>
            <person name="Kobayashi G."/>
            <person name="Nagasaki K."/>
            <person name="Hano T."/>
            <person name="Tomaru Y."/>
        </authorList>
    </citation>
    <scope>NUCLEOTIDE SEQUENCE [LARGE SCALE GENOMIC DNA]</scope>
    <source>
        <strain evidence="6 7">NIES-3715</strain>
    </source>
</reference>
<keyword evidence="7" id="KW-1185">Reference proteome</keyword>
<feature type="compositionally biased region" description="Acidic residues" evidence="5">
    <location>
        <begin position="460"/>
        <end position="497"/>
    </location>
</feature>
<evidence type="ECO:0000256" key="5">
    <source>
        <dbReference type="SAM" id="MobiDB-lite"/>
    </source>
</evidence>
<feature type="compositionally biased region" description="Basic and acidic residues" evidence="5">
    <location>
        <begin position="591"/>
        <end position="600"/>
    </location>
</feature>
<name>A0AAD3HCN4_9STRA</name>
<proteinExistence type="inferred from homology"/>
<dbReference type="PANTHER" id="PTHR13026:SF0">
    <property type="entry name" value="RIBOSOMAL RNA PROCESSING 1B"/>
    <property type="match status" value="1"/>
</dbReference>
<organism evidence="6 7">
    <name type="scientific">Chaetoceros tenuissimus</name>
    <dbReference type="NCBI Taxonomy" id="426638"/>
    <lineage>
        <taxon>Eukaryota</taxon>
        <taxon>Sar</taxon>
        <taxon>Stramenopiles</taxon>
        <taxon>Ochrophyta</taxon>
        <taxon>Bacillariophyta</taxon>
        <taxon>Coscinodiscophyceae</taxon>
        <taxon>Chaetocerotophycidae</taxon>
        <taxon>Chaetocerotales</taxon>
        <taxon>Chaetocerotaceae</taxon>
        <taxon>Chaetoceros</taxon>
    </lineage>
</organism>
<dbReference type="AlphaFoldDB" id="A0AAD3HCN4"/>
<evidence type="ECO:0000256" key="1">
    <source>
        <dbReference type="ARBA" id="ARBA00004123"/>
    </source>
</evidence>
<feature type="compositionally biased region" description="Acidic residues" evidence="5">
    <location>
        <begin position="174"/>
        <end position="203"/>
    </location>
</feature>
<feature type="compositionally biased region" description="Basic residues" evidence="5">
    <location>
        <begin position="501"/>
        <end position="514"/>
    </location>
</feature>
<evidence type="ECO:0000256" key="3">
    <source>
        <dbReference type="ARBA" id="ARBA00022552"/>
    </source>
</evidence>
<comment type="similarity">
    <text evidence="2">Belongs to the RRP1 family.</text>
</comment>
<sequence length="657" mass="75927">MTAENSKPKMSKRQARKAGLNQSNTWQQQPKMKSMEARDKNYLRIAGFTNTKSAKKKIQQNAINPDADFINSPEYKFGRLLASPVARTRHATILKLKEYLKARTDPSNDNGGLSILDLMKLWKGMWHTLYLCDGVAVQQEVSKVLAELMWSVGGNQEEDEYAGRFYLEMEEGTDEFDEAEVDGEEAENAGMDQDDEDEDDDDQMQIIEMNESDVDSSEEDENQEEEENADNIDDDEIKHCRGAHLSALYVRTFFRTLTREWSSMDKYRIDKFYTLSRLILREIYRYMASRHWNLGIIRLFNDAIFEEVLRTNKYGNGVRFHLLDIALDELAKVNSEEGTGLPLTEATFLDALEPYFALAQRVEDNVIQQRVMDNVILKFLDTYSVVSSNYDAIDEDDEDALQRKKLVMDEVHVGTVGQFIFELGSDTETADRYRTSLYDMHKTYMKRIKLVGRDVALSDHEDDEKEYDEKDMIEENQETENIEEEEVEEPEIPEEEEEVKKKSKSKSRKEKKRKQREEEPETPSDVAENDENVETPSKKKKKLSKKEKKEKKEKKMAKLTEEEEEIITISMAEQKAAAEAVTKAAKASKKKAAEKNESSSKKVKFGKMNQSKSYKASMKDLKKVDPAEILSKTPEKSILLKKIDTSEKKKKKKKKKV</sequence>
<feature type="region of interest" description="Disordered" evidence="5">
    <location>
        <begin position="174"/>
        <end position="235"/>
    </location>
</feature>
<evidence type="ECO:0000313" key="6">
    <source>
        <dbReference type="EMBL" id="GFH58952.1"/>
    </source>
</evidence>
<feature type="region of interest" description="Disordered" evidence="5">
    <location>
        <begin position="580"/>
        <end position="657"/>
    </location>
</feature>
<feature type="compositionally biased region" description="Acidic residues" evidence="5">
    <location>
        <begin position="518"/>
        <end position="533"/>
    </location>
</feature>
<feature type="compositionally biased region" description="Basic residues" evidence="5">
    <location>
        <begin position="648"/>
        <end position="657"/>
    </location>
</feature>
<dbReference type="PANTHER" id="PTHR13026">
    <property type="entry name" value="NNP-1 PROTEIN NOVEL NUCLEAR PROTEIN 1 NOP52"/>
    <property type="match status" value="1"/>
</dbReference>
<evidence type="ECO:0000313" key="7">
    <source>
        <dbReference type="Proteomes" id="UP001054902"/>
    </source>
</evidence>
<keyword evidence="4" id="KW-0539">Nucleus</keyword>
<dbReference type="GO" id="GO:0005634">
    <property type="term" value="C:nucleus"/>
    <property type="evidence" value="ECO:0007669"/>
    <property type="project" value="UniProtKB-SubCell"/>
</dbReference>
<dbReference type="GO" id="GO:0006364">
    <property type="term" value="P:rRNA processing"/>
    <property type="evidence" value="ECO:0007669"/>
    <property type="project" value="UniProtKB-KW"/>
</dbReference>